<keyword evidence="3" id="KW-1185">Reference proteome</keyword>
<evidence type="ECO:0000256" key="1">
    <source>
        <dbReference type="SAM" id="MobiDB-lite"/>
    </source>
</evidence>
<gene>
    <name evidence="2" type="ORF">HNY73_021523</name>
</gene>
<reference evidence="2" key="2">
    <citation type="submission" date="2020-06" db="EMBL/GenBank/DDBJ databases">
        <authorList>
            <person name="Sheffer M."/>
        </authorList>
    </citation>
    <scope>NUCLEOTIDE SEQUENCE</scope>
</reference>
<evidence type="ECO:0000313" key="2">
    <source>
        <dbReference type="EMBL" id="KAF8763328.1"/>
    </source>
</evidence>
<evidence type="ECO:0000313" key="3">
    <source>
        <dbReference type="Proteomes" id="UP000807504"/>
    </source>
</evidence>
<reference evidence="2" key="1">
    <citation type="journal article" date="2020" name="bioRxiv">
        <title>Chromosome-level reference genome of the European wasp spider Argiope bruennichi: a resource for studies on range expansion and evolutionary adaptation.</title>
        <authorList>
            <person name="Sheffer M.M."/>
            <person name="Hoppe A."/>
            <person name="Krehenwinkel H."/>
            <person name="Uhl G."/>
            <person name="Kuss A.W."/>
            <person name="Jensen L."/>
            <person name="Jensen C."/>
            <person name="Gillespie R.G."/>
            <person name="Hoff K.J."/>
            <person name="Prost S."/>
        </authorList>
    </citation>
    <scope>NUCLEOTIDE SEQUENCE</scope>
</reference>
<dbReference type="EMBL" id="JABXBU010002231">
    <property type="protein sequence ID" value="KAF8763328.1"/>
    <property type="molecule type" value="Genomic_DNA"/>
</dbReference>
<feature type="region of interest" description="Disordered" evidence="1">
    <location>
        <begin position="295"/>
        <end position="322"/>
    </location>
</feature>
<protein>
    <submittedName>
        <fullName evidence="2">Uncharacterized protein</fullName>
    </submittedName>
</protein>
<name>A0A8T0DXS8_ARGBR</name>
<dbReference type="AlphaFoldDB" id="A0A8T0DXS8"/>
<proteinExistence type="predicted"/>
<dbReference type="Proteomes" id="UP000807504">
    <property type="component" value="Unassembled WGS sequence"/>
</dbReference>
<accession>A0A8T0DXS8</accession>
<sequence>MMDAFTKKKSDSLVAVSHPGTWGPFEDLMLQGRIIAFISFREYMTHRIFHHEVKDGTLNTLHVHNFKRTVMECKQVNFFDPSVRWSRMAKELKLSPTHEKKNSDQRLSFKLDNMLIVKQLFSFGLWTVPSGEGDVFQTSDAPMLIYHLPSKSLQCQPKLRTMRRRFVEQDQYLFDRYVMHLNSIYVVPPETRYLILTVQKTLFAVDEMAWEDVRGLQDFRTHRQYTLPAYNLPPPTPKHEMQVPDIIRPEERRSRKRMRRNSPEPVFIRPRKIVHVLRDPESETVVQIQPVTFVLDPTHDPEPEPTQVQMDPDPEPEPTQASQEDVLIFQDDWMNIKQQDVCQETINDFLANLERELCSTGPAHQIHVERPPAVHQPPNVSVVLPPPPDNYWGSNETLPTMSFRDTSANLFDESPPMDLTLEARVALPRQTQVFKPGPLDLSCKLI</sequence>
<comment type="caution">
    <text evidence="2">The sequence shown here is derived from an EMBL/GenBank/DDBJ whole genome shotgun (WGS) entry which is preliminary data.</text>
</comment>
<organism evidence="2 3">
    <name type="scientific">Argiope bruennichi</name>
    <name type="common">Wasp spider</name>
    <name type="synonym">Aranea bruennichi</name>
    <dbReference type="NCBI Taxonomy" id="94029"/>
    <lineage>
        <taxon>Eukaryota</taxon>
        <taxon>Metazoa</taxon>
        <taxon>Ecdysozoa</taxon>
        <taxon>Arthropoda</taxon>
        <taxon>Chelicerata</taxon>
        <taxon>Arachnida</taxon>
        <taxon>Araneae</taxon>
        <taxon>Araneomorphae</taxon>
        <taxon>Entelegynae</taxon>
        <taxon>Araneoidea</taxon>
        <taxon>Araneidae</taxon>
        <taxon>Argiope</taxon>
    </lineage>
</organism>